<proteinExistence type="predicted"/>
<dbReference type="Pfam" id="PF23958">
    <property type="entry name" value="DUF7287"/>
    <property type="match status" value="1"/>
</dbReference>
<dbReference type="Proteomes" id="UP000608662">
    <property type="component" value="Unassembled WGS sequence"/>
</dbReference>
<evidence type="ECO:0000313" key="3">
    <source>
        <dbReference type="Proteomes" id="UP000608662"/>
    </source>
</evidence>
<dbReference type="EMBL" id="WOYG01000001">
    <property type="protein sequence ID" value="NLV10444.1"/>
    <property type="molecule type" value="Genomic_DNA"/>
</dbReference>
<reference evidence="2" key="1">
    <citation type="submission" date="2019-12" db="EMBL/GenBank/DDBJ databases">
        <title>Whole-genome sequence of Halomicrobium mukohataei pws1.</title>
        <authorList>
            <person name="Verma D.K."/>
            <person name="Gopal K."/>
            <person name="Prasad E.S."/>
        </authorList>
    </citation>
    <scope>NUCLEOTIDE SEQUENCE</scope>
    <source>
        <strain evidence="2">Pws1</strain>
    </source>
</reference>
<organism evidence="2 3">
    <name type="scientific">Halomicrobium mukohataei</name>
    <dbReference type="NCBI Taxonomy" id="57705"/>
    <lineage>
        <taxon>Archaea</taxon>
        <taxon>Methanobacteriati</taxon>
        <taxon>Methanobacteriota</taxon>
        <taxon>Stenosarchaea group</taxon>
        <taxon>Halobacteria</taxon>
        <taxon>Halobacteriales</taxon>
        <taxon>Haloarculaceae</taxon>
        <taxon>Halomicrobium</taxon>
    </lineage>
</organism>
<name>A0A847UG28_9EURY</name>
<keyword evidence="1" id="KW-1133">Transmembrane helix</keyword>
<dbReference type="InterPro" id="IPR056613">
    <property type="entry name" value="DUF7287"/>
</dbReference>
<dbReference type="RefSeq" id="WP_170094140.1">
    <property type="nucleotide sequence ID" value="NZ_WOYG01000001.1"/>
</dbReference>
<keyword evidence="1" id="KW-0812">Transmembrane</keyword>
<sequence length="181" mass="19004">MDSRHDSTRRGARRATDRGQISFDFLVGVSVFVLAVVFTLTIAPGVFSTTTAGEQATHELESQRVAGWVTGDALGHGETTSQANAYCLVALVGGPTPTAGCGFGGGTLQDRVPIEGTTNVSVRQGGNQQCWDGTDEAFEDQSSGCSWLAAGPQYKNADTAGVARRTVAVGDQRLTITVHVW</sequence>
<keyword evidence="1" id="KW-0472">Membrane</keyword>
<accession>A0A847UG28</accession>
<feature type="transmembrane region" description="Helical" evidence="1">
    <location>
        <begin position="21"/>
        <end position="47"/>
    </location>
</feature>
<protein>
    <recommendedName>
        <fullName evidence="4">Pilin/flagellin</fullName>
    </recommendedName>
</protein>
<comment type="caution">
    <text evidence="2">The sequence shown here is derived from an EMBL/GenBank/DDBJ whole genome shotgun (WGS) entry which is preliminary data.</text>
</comment>
<dbReference type="AlphaFoldDB" id="A0A847UG28"/>
<evidence type="ECO:0008006" key="4">
    <source>
        <dbReference type="Google" id="ProtNLM"/>
    </source>
</evidence>
<evidence type="ECO:0000313" key="2">
    <source>
        <dbReference type="EMBL" id="NLV10444.1"/>
    </source>
</evidence>
<gene>
    <name evidence="2" type="ORF">GOC74_10945</name>
</gene>
<evidence type="ECO:0000256" key="1">
    <source>
        <dbReference type="SAM" id="Phobius"/>
    </source>
</evidence>